<dbReference type="RefSeq" id="WP_119794824.1">
    <property type="nucleotide sequence ID" value="NZ_QYZD01000016.1"/>
</dbReference>
<evidence type="ECO:0000313" key="1">
    <source>
        <dbReference type="EMBL" id="RJG22460.1"/>
    </source>
</evidence>
<proteinExistence type="predicted"/>
<accession>A0A3A3GFS4</accession>
<name>A0A3A3GFS4_PANTH</name>
<dbReference type="EMBL" id="QYZD01000016">
    <property type="protein sequence ID" value="RJG22460.1"/>
    <property type="molecule type" value="Genomic_DNA"/>
</dbReference>
<protein>
    <submittedName>
        <fullName evidence="1">Uncharacterized protein</fullName>
    </submittedName>
</protein>
<reference evidence="1 2" key="1">
    <citation type="submission" date="2018-09" db="EMBL/GenBank/DDBJ databases">
        <title>Paenibacillus SK2017-BO5.</title>
        <authorList>
            <person name="Piskunova J.V."/>
            <person name="Dubiley S.A."/>
            <person name="Severinov K.V."/>
        </authorList>
    </citation>
    <scope>NUCLEOTIDE SEQUENCE [LARGE SCALE GENOMIC DNA]</scope>
    <source>
        <strain evidence="1 2">BO5</strain>
    </source>
</reference>
<dbReference type="AlphaFoldDB" id="A0A3A3GFS4"/>
<sequence length="82" mass="8978">MAGLADLVEILNKDAGFAKLLQGASEDNSLLSPGFDSLDVMMVTHLFGVEYDTELELTKNSTLAGVLEQINQHKHECEERSV</sequence>
<dbReference type="OrthoDB" id="9952390at2"/>
<evidence type="ECO:0000313" key="2">
    <source>
        <dbReference type="Proteomes" id="UP000266177"/>
    </source>
</evidence>
<dbReference type="Proteomes" id="UP000266177">
    <property type="component" value="Unassembled WGS sequence"/>
</dbReference>
<organism evidence="1 2">
    <name type="scientific">Paenibacillus thiaminolyticus</name>
    <name type="common">Bacillus thiaminolyticus</name>
    <dbReference type="NCBI Taxonomy" id="49283"/>
    <lineage>
        <taxon>Bacteria</taxon>
        <taxon>Bacillati</taxon>
        <taxon>Bacillota</taxon>
        <taxon>Bacilli</taxon>
        <taxon>Bacillales</taxon>
        <taxon>Paenibacillaceae</taxon>
        <taxon>Paenibacillus</taxon>
    </lineage>
</organism>
<gene>
    <name evidence="1" type="ORF">DQX05_17525</name>
</gene>
<comment type="caution">
    <text evidence="1">The sequence shown here is derived from an EMBL/GenBank/DDBJ whole genome shotgun (WGS) entry which is preliminary data.</text>
</comment>